<organism evidence="3 4">
    <name type="scientific">Lichtheimia corymbifera JMRC:FSU:9682</name>
    <dbReference type="NCBI Taxonomy" id="1263082"/>
    <lineage>
        <taxon>Eukaryota</taxon>
        <taxon>Fungi</taxon>
        <taxon>Fungi incertae sedis</taxon>
        <taxon>Mucoromycota</taxon>
        <taxon>Mucoromycotina</taxon>
        <taxon>Mucoromycetes</taxon>
        <taxon>Mucorales</taxon>
        <taxon>Lichtheimiaceae</taxon>
        <taxon>Lichtheimia</taxon>
    </lineage>
</organism>
<dbReference type="AlphaFoldDB" id="A0A068S2R7"/>
<feature type="transmembrane region" description="Helical" evidence="2">
    <location>
        <begin position="128"/>
        <end position="148"/>
    </location>
</feature>
<comment type="caution">
    <text evidence="3">The sequence shown here is derived from an EMBL/GenBank/DDBJ whole genome shotgun (WGS) entry which is preliminary data.</text>
</comment>
<feature type="transmembrane region" description="Helical" evidence="2">
    <location>
        <begin position="154"/>
        <end position="172"/>
    </location>
</feature>
<sequence>MSSPNLNKSPDKETGTQNRQQRPSYANVTSTLSSARTHSPLRESLKPTAHDNSVHSNVWKAGGSPASCSSLFFDFTSRTENRTTLLCQLNTSFSNNCGVRLHSDHSRRIVELFIDDSKIYQKARTSGLAFKDATFLLPLAISLLMAFVRLSHPSVTFWIMAFSAITTLIYSWDMVTQR</sequence>
<reference evidence="3" key="1">
    <citation type="submission" date="2013-08" db="EMBL/GenBank/DDBJ databases">
        <title>Gene expansion shapes genome architecture in the human pathogen Lichtheimia corymbifera: an evolutionary genomics analysis in the ancient terrestrial Mucorales (Mucoromycotina).</title>
        <authorList>
            <person name="Schwartze V.U."/>
            <person name="Winter S."/>
            <person name="Shelest E."/>
            <person name="Marcet-Houben M."/>
            <person name="Horn F."/>
            <person name="Wehner S."/>
            <person name="Hoffmann K."/>
            <person name="Riege K."/>
            <person name="Sammeth M."/>
            <person name="Nowrousian M."/>
            <person name="Valiante V."/>
            <person name="Linde J."/>
            <person name="Jacobsen I.D."/>
            <person name="Marz M."/>
            <person name="Brakhage A.A."/>
            <person name="Gabaldon T."/>
            <person name="Bocker S."/>
            <person name="Voigt K."/>
        </authorList>
    </citation>
    <scope>NUCLEOTIDE SEQUENCE [LARGE SCALE GENOMIC DNA]</scope>
    <source>
        <strain evidence="3">FSU 9682</strain>
    </source>
</reference>
<evidence type="ECO:0000313" key="4">
    <source>
        <dbReference type="Proteomes" id="UP000027586"/>
    </source>
</evidence>
<evidence type="ECO:0000256" key="1">
    <source>
        <dbReference type="SAM" id="MobiDB-lite"/>
    </source>
</evidence>
<dbReference type="VEuPathDB" id="FungiDB:LCOR_07576.1"/>
<dbReference type="Proteomes" id="UP000027586">
    <property type="component" value="Unassembled WGS sequence"/>
</dbReference>
<feature type="compositionally biased region" description="Basic and acidic residues" evidence="1">
    <location>
        <begin position="40"/>
        <end position="53"/>
    </location>
</feature>
<keyword evidence="2" id="KW-1133">Transmembrane helix</keyword>
<feature type="region of interest" description="Disordered" evidence="1">
    <location>
        <begin position="1"/>
        <end position="56"/>
    </location>
</feature>
<name>A0A068S2R7_9FUNG</name>
<evidence type="ECO:0000313" key="3">
    <source>
        <dbReference type="EMBL" id="CDH56544.1"/>
    </source>
</evidence>
<keyword evidence="2" id="KW-0472">Membrane</keyword>
<dbReference type="EMBL" id="CBTN010000038">
    <property type="protein sequence ID" value="CDH56544.1"/>
    <property type="molecule type" value="Genomic_DNA"/>
</dbReference>
<proteinExistence type="predicted"/>
<gene>
    <name evidence="3" type="ORF">LCOR_07576.1</name>
</gene>
<feature type="compositionally biased region" description="Polar residues" evidence="1">
    <location>
        <begin position="15"/>
        <end position="37"/>
    </location>
</feature>
<protein>
    <submittedName>
        <fullName evidence="3">Uncharacterized protein</fullName>
    </submittedName>
</protein>
<accession>A0A068S2R7</accession>
<evidence type="ECO:0000256" key="2">
    <source>
        <dbReference type="SAM" id="Phobius"/>
    </source>
</evidence>
<keyword evidence="2" id="KW-0812">Transmembrane</keyword>
<keyword evidence="4" id="KW-1185">Reference proteome</keyword>